<evidence type="ECO:0000256" key="1">
    <source>
        <dbReference type="SAM" id="MobiDB-lite"/>
    </source>
</evidence>
<dbReference type="Proteomes" id="UP000243459">
    <property type="component" value="Chromosome 5"/>
</dbReference>
<gene>
    <name evidence="2" type="ORF">A4U43_C05F10100</name>
</gene>
<feature type="compositionally biased region" description="Polar residues" evidence="1">
    <location>
        <begin position="57"/>
        <end position="66"/>
    </location>
</feature>
<evidence type="ECO:0000313" key="3">
    <source>
        <dbReference type="Proteomes" id="UP000243459"/>
    </source>
</evidence>
<sequence length="157" mass="17458">MRSGRAPRSTRRSTARPLRNPTRYKELSKKDLKSRVPRLQDFLAEGVLEDEDWEAPSGNSTSQRPISVSIREPCESTFTKEPLGRGKEPILHDQEKLDDKEKVDYKVDTDTYFTETNDAGFEGDVGESSYMLDGDPGIETMDGTALTSLPASGSLSL</sequence>
<feature type="compositionally biased region" description="Basic and acidic residues" evidence="1">
    <location>
        <begin position="23"/>
        <end position="33"/>
    </location>
</feature>
<evidence type="ECO:0000313" key="2">
    <source>
        <dbReference type="EMBL" id="ONK68316.1"/>
    </source>
</evidence>
<keyword evidence="3" id="KW-1185">Reference proteome</keyword>
<reference evidence="3" key="1">
    <citation type="journal article" date="2017" name="Nat. Commun.">
        <title>The asparagus genome sheds light on the origin and evolution of a young Y chromosome.</title>
        <authorList>
            <person name="Harkess A."/>
            <person name="Zhou J."/>
            <person name="Xu C."/>
            <person name="Bowers J.E."/>
            <person name="Van der Hulst R."/>
            <person name="Ayyampalayam S."/>
            <person name="Mercati F."/>
            <person name="Riccardi P."/>
            <person name="McKain M.R."/>
            <person name="Kakrana A."/>
            <person name="Tang H."/>
            <person name="Ray J."/>
            <person name="Groenendijk J."/>
            <person name="Arikit S."/>
            <person name="Mathioni S.M."/>
            <person name="Nakano M."/>
            <person name="Shan H."/>
            <person name="Telgmann-Rauber A."/>
            <person name="Kanno A."/>
            <person name="Yue Z."/>
            <person name="Chen H."/>
            <person name="Li W."/>
            <person name="Chen Y."/>
            <person name="Xu X."/>
            <person name="Zhang Y."/>
            <person name="Luo S."/>
            <person name="Chen H."/>
            <person name="Gao J."/>
            <person name="Mao Z."/>
            <person name="Pires J.C."/>
            <person name="Luo M."/>
            <person name="Kudrna D."/>
            <person name="Wing R.A."/>
            <person name="Meyers B.C."/>
            <person name="Yi K."/>
            <person name="Kong H."/>
            <person name="Lavrijsen P."/>
            <person name="Sunseri F."/>
            <person name="Falavigna A."/>
            <person name="Ye Y."/>
            <person name="Leebens-Mack J.H."/>
            <person name="Chen G."/>
        </authorList>
    </citation>
    <scope>NUCLEOTIDE SEQUENCE [LARGE SCALE GENOMIC DNA]</scope>
    <source>
        <strain evidence="3">cv. DH0086</strain>
    </source>
</reference>
<protein>
    <submittedName>
        <fullName evidence="2">Uncharacterized protein</fullName>
    </submittedName>
</protein>
<organism evidence="2 3">
    <name type="scientific">Asparagus officinalis</name>
    <name type="common">Garden asparagus</name>
    <dbReference type="NCBI Taxonomy" id="4686"/>
    <lineage>
        <taxon>Eukaryota</taxon>
        <taxon>Viridiplantae</taxon>
        <taxon>Streptophyta</taxon>
        <taxon>Embryophyta</taxon>
        <taxon>Tracheophyta</taxon>
        <taxon>Spermatophyta</taxon>
        <taxon>Magnoliopsida</taxon>
        <taxon>Liliopsida</taxon>
        <taxon>Asparagales</taxon>
        <taxon>Asparagaceae</taxon>
        <taxon>Asparagoideae</taxon>
        <taxon>Asparagus</taxon>
    </lineage>
</organism>
<dbReference type="Gramene" id="ONK68316">
    <property type="protein sequence ID" value="ONK68316"/>
    <property type="gene ID" value="A4U43_C05F10100"/>
</dbReference>
<dbReference type="AlphaFoldDB" id="A0A5P1EQV5"/>
<accession>A0A5P1EQV5</accession>
<feature type="compositionally biased region" description="Basic and acidic residues" evidence="1">
    <location>
        <begin position="82"/>
        <end position="102"/>
    </location>
</feature>
<feature type="region of interest" description="Disordered" evidence="1">
    <location>
        <begin position="45"/>
        <end position="102"/>
    </location>
</feature>
<dbReference type="EMBL" id="CM007385">
    <property type="protein sequence ID" value="ONK68316.1"/>
    <property type="molecule type" value="Genomic_DNA"/>
</dbReference>
<name>A0A5P1EQV5_ASPOF</name>
<proteinExistence type="predicted"/>
<feature type="region of interest" description="Disordered" evidence="1">
    <location>
        <begin position="1"/>
        <end position="33"/>
    </location>
</feature>